<organism evidence="2 3">
    <name type="scientific">Williamwhitmania taraxaci</name>
    <dbReference type="NCBI Taxonomy" id="1640674"/>
    <lineage>
        <taxon>Bacteria</taxon>
        <taxon>Pseudomonadati</taxon>
        <taxon>Bacteroidota</taxon>
        <taxon>Bacteroidia</taxon>
        <taxon>Bacteroidales</taxon>
        <taxon>Williamwhitmaniaceae</taxon>
        <taxon>Williamwhitmania</taxon>
    </lineage>
</organism>
<dbReference type="EMBL" id="FMYP01000004">
    <property type="protein sequence ID" value="SDB85425.1"/>
    <property type="molecule type" value="Genomic_DNA"/>
</dbReference>
<keyword evidence="1" id="KW-0472">Membrane</keyword>
<keyword evidence="1" id="KW-1133">Transmembrane helix</keyword>
<sequence>MVSKRSRGNLLGLIVLLIVNFALIGSLVYFRETVMPTRRVVIDVLIAFMVVVTFFLSRIVLKIPRIEVLPEGLVVSFMNDIKKIGWSDISDINYHGKDGIMRTETVTVKTILSHKPVLIQYGFYSNTNELIQAIKYGVDAHKMGKKVDFTNFISVNALPVNEEVEYSESYNVVSRTPLLSMFGIFPLLGLWGIYKMFTSPHITTEGIVLLIVFTVLINFPVFLFIGKVGASARHLKISNYYIPYKRVFRLEDIQSVFIEPSANNRKNVLKVFFKDSKMKIFPIIGFLKKDWLELEGILTAKGIVVYNKLYPKK</sequence>
<feature type="transmembrane region" description="Helical" evidence="1">
    <location>
        <begin position="206"/>
        <end position="226"/>
    </location>
</feature>
<feature type="transmembrane region" description="Helical" evidence="1">
    <location>
        <begin position="176"/>
        <end position="194"/>
    </location>
</feature>
<evidence type="ECO:0000313" key="3">
    <source>
        <dbReference type="Proteomes" id="UP000199452"/>
    </source>
</evidence>
<keyword evidence="1" id="KW-0812">Transmembrane</keyword>
<name>A0A1G6GUQ5_9BACT</name>
<dbReference type="AlphaFoldDB" id="A0A1G6GUQ5"/>
<evidence type="ECO:0000256" key="1">
    <source>
        <dbReference type="SAM" id="Phobius"/>
    </source>
</evidence>
<reference evidence="2 3" key="1">
    <citation type="submission" date="2016-09" db="EMBL/GenBank/DDBJ databases">
        <authorList>
            <person name="Capua I."/>
            <person name="De Benedictis P."/>
            <person name="Joannis T."/>
            <person name="Lombin L.H."/>
            <person name="Cattoli G."/>
        </authorList>
    </citation>
    <scope>NUCLEOTIDE SEQUENCE [LARGE SCALE GENOMIC DNA]</scope>
    <source>
        <strain evidence="2 3">A7P-90m</strain>
    </source>
</reference>
<feature type="transmembrane region" description="Helical" evidence="1">
    <location>
        <begin position="42"/>
        <end position="61"/>
    </location>
</feature>
<accession>A0A1G6GUQ5</accession>
<evidence type="ECO:0008006" key="4">
    <source>
        <dbReference type="Google" id="ProtNLM"/>
    </source>
</evidence>
<dbReference type="Proteomes" id="UP000199452">
    <property type="component" value="Unassembled WGS sequence"/>
</dbReference>
<evidence type="ECO:0000313" key="2">
    <source>
        <dbReference type="EMBL" id="SDB85425.1"/>
    </source>
</evidence>
<protein>
    <recommendedName>
        <fullName evidence="4">PH domain-containing protein</fullName>
    </recommendedName>
</protein>
<feature type="transmembrane region" description="Helical" evidence="1">
    <location>
        <begin position="12"/>
        <end position="30"/>
    </location>
</feature>
<gene>
    <name evidence="2" type="ORF">SAMN05216323_100419</name>
</gene>
<proteinExistence type="predicted"/>
<keyword evidence="3" id="KW-1185">Reference proteome</keyword>